<sequence>MRSARAWTKMLVGGSILVFGGPALVEYLRPTDEELFKRYNPEIQKRNLENRERRQQEFDHFVTQLKEHAKSNKNMWEAIKTAEADQKKQRKTEIVQPKQDSE</sequence>
<dbReference type="InParanoid" id="E5QYA2"/>
<comment type="similarity">
    <text evidence="2 11">Belongs to the CBP4 family.</text>
</comment>
<keyword evidence="6 11" id="KW-0496">Mitochondrion</keyword>
<evidence type="ECO:0000256" key="9">
    <source>
        <dbReference type="ARBA" id="ARBA00025413"/>
    </source>
</evidence>
<dbReference type="EMBL" id="DS989822">
    <property type="protein sequence ID" value="EFQ97194.1"/>
    <property type="molecule type" value="Genomic_DNA"/>
</dbReference>
<keyword evidence="14" id="KW-1185">Reference proteome</keyword>
<evidence type="ECO:0000256" key="12">
    <source>
        <dbReference type="SAM" id="MobiDB-lite"/>
    </source>
</evidence>
<keyword evidence="4 11" id="KW-0999">Mitochondrion inner membrane</keyword>
<comment type="function">
    <text evidence="9 11">Essential for the assembly of ubiquinol-cytochrome c reductase. It has a direct effect on the correct occurrence of the Rieske protein, core 4, core 5 and apocytochrome b.</text>
</comment>
<dbReference type="InterPro" id="IPR012420">
    <property type="entry name" value="Cbp4"/>
</dbReference>
<evidence type="ECO:0000313" key="13">
    <source>
        <dbReference type="EMBL" id="EFQ97194.1"/>
    </source>
</evidence>
<evidence type="ECO:0000256" key="1">
    <source>
        <dbReference type="ARBA" id="ARBA00004434"/>
    </source>
</evidence>
<evidence type="ECO:0000256" key="3">
    <source>
        <dbReference type="ARBA" id="ARBA00022692"/>
    </source>
</evidence>
<protein>
    <recommendedName>
        <fullName evidence="10 11">Cytochrome b mRNA-processing protein 4</fullName>
    </recommendedName>
</protein>
<evidence type="ECO:0000313" key="14">
    <source>
        <dbReference type="Proteomes" id="UP000002669"/>
    </source>
</evidence>
<dbReference type="eggNOG" id="ENOG502S2G8">
    <property type="taxonomic scope" value="Eukaryota"/>
</dbReference>
<keyword evidence="8 11" id="KW-0143">Chaperone</keyword>
<reference evidence="14" key="1">
    <citation type="journal article" date="2012" name="MBio">
        <title>Comparative genome analysis of Trichophyton rubrum and related dermatophytes reveals candidate genes involved in infection.</title>
        <authorList>
            <person name="Martinez D.A."/>
            <person name="Oliver B.G."/>
            <person name="Graeser Y."/>
            <person name="Goldberg J.M."/>
            <person name="Li W."/>
            <person name="Martinez-Rossi N.M."/>
            <person name="Monod M."/>
            <person name="Shelest E."/>
            <person name="Barton R.C."/>
            <person name="Birch E."/>
            <person name="Brakhage A.A."/>
            <person name="Chen Z."/>
            <person name="Gurr S.J."/>
            <person name="Heiman D."/>
            <person name="Heitman J."/>
            <person name="Kosti I."/>
            <person name="Rossi A."/>
            <person name="Saif S."/>
            <person name="Samalova M."/>
            <person name="Saunders C.W."/>
            <person name="Shea T."/>
            <person name="Summerbell R.C."/>
            <person name="Xu J."/>
            <person name="Young S."/>
            <person name="Zeng Q."/>
            <person name="Birren B.W."/>
            <person name="Cuomo C.A."/>
            <person name="White T.C."/>
        </authorList>
    </citation>
    <scope>NUCLEOTIDE SEQUENCE [LARGE SCALE GENOMIC DNA]</scope>
    <source>
        <strain evidence="14">ATCC MYA-4604 / CBS 118893</strain>
    </source>
</reference>
<dbReference type="VEuPathDB" id="FungiDB:MGYG_00237"/>
<evidence type="ECO:0000256" key="5">
    <source>
        <dbReference type="ARBA" id="ARBA00022989"/>
    </source>
</evidence>
<dbReference type="AlphaFoldDB" id="E5QYA2"/>
<evidence type="ECO:0000256" key="4">
    <source>
        <dbReference type="ARBA" id="ARBA00022792"/>
    </source>
</evidence>
<comment type="subcellular location">
    <subcellularLocation>
        <location evidence="1 11">Mitochondrion inner membrane</location>
        <topology evidence="1 11">Single-pass membrane protein</topology>
    </subcellularLocation>
</comment>
<proteinExistence type="inferred from homology"/>
<organism evidence="14">
    <name type="scientific">Arthroderma gypseum (strain ATCC MYA-4604 / CBS 118893)</name>
    <name type="common">Microsporum gypseum</name>
    <dbReference type="NCBI Taxonomy" id="535722"/>
    <lineage>
        <taxon>Eukaryota</taxon>
        <taxon>Fungi</taxon>
        <taxon>Dikarya</taxon>
        <taxon>Ascomycota</taxon>
        <taxon>Pezizomycotina</taxon>
        <taxon>Eurotiomycetes</taxon>
        <taxon>Eurotiomycetidae</taxon>
        <taxon>Onygenales</taxon>
        <taxon>Arthrodermataceae</taxon>
        <taxon>Nannizzia</taxon>
    </lineage>
</organism>
<dbReference type="OMA" id="DKPIWVV"/>
<dbReference type="GeneID" id="10031458"/>
<name>E5QYA2_ARTGP</name>
<keyword evidence="5" id="KW-1133">Transmembrane helix</keyword>
<evidence type="ECO:0000256" key="10">
    <source>
        <dbReference type="ARBA" id="ARBA00031521"/>
    </source>
</evidence>
<evidence type="ECO:0000256" key="6">
    <source>
        <dbReference type="ARBA" id="ARBA00023128"/>
    </source>
</evidence>
<evidence type="ECO:0000256" key="2">
    <source>
        <dbReference type="ARBA" id="ARBA00006780"/>
    </source>
</evidence>
<dbReference type="PANTHER" id="PTHR28202:SF1">
    <property type="entry name" value="ASSEMBLY FACTOR CBP4"/>
    <property type="match status" value="1"/>
</dbReference>
<dbReference type="GO" id="GO:0005743">
    <property type="term" value="C:mitochondrial inner membrane"/>
    <property type="evidence" value="ECO:0007669"/>
    <property type="project" value="UniProtKB-SubCell"/>
</dbReference>
<evidence type="ECO:0000256" key="8">
    <source>
        <dbReference type="ARBA" id="ARBA00023186"/>
    </source>
</evidence>
<dbReference type="Pfam" id="PF07960">
    <property type="entry name" value="CBP4"/>
    <property type="match status" value="1"/>
</dbReference>
<feature type="region of interest" description="Disordered" evidence="12">
    <location>
        <begin position="82"/>
        <end position="102"/>
    </location>
</feature>
<dbReference type="GO" id="GO:0034551">
    <property type="term" value="P:mitochondrial respiratory chain complex III assembly"/>
    <property type="evidence" value="ECO:0007669"/>
    <property type="project" value="TreeGrafter"/>
</dbReference>
<accession>E5QYA2</accession>
<dbReference type="Proteomes" id="UP000002669">
    <property type="component" value="Unassembled WGS sequence"/>
</dbReference>
<evidence type="ECO:0000256" key="7">
    <source>
        <dbReference type="ARBA" id="ARBA00023136"/>
    </source>
</evidence>
<dbReference type="OrthoDB" id="5576752at2759"/>
<evidence type="ECO:0000256" key="11">
    <source>
        <dbReference type="RuleBase" id="RU368005"/>
    </source>
</evidence>
<gene>
    <name evidence="13" type="ORF">MGYG_00237</name>
</gene>
<dbReference type="PANTHER" id="PTHR28202">
    <property type="entry name" value="ASSEMBLY FACTOR CBP4"/>
    <property type="match status" value="1"/>
</dbReference>
<dbReference type="HOGENOM" id="CLU_136894_0_0_1"/>
<keyword evidence="3" id="KW-0812">Transmembrane</keyword>
<dbReference type="RefSeq" id="XP_003176146.1">
    <property type="nucleotide sequence ID" value="XM_003176098.1"/>
</dbReference>
<keyword evidence="7" id="KW-0472">Membrane</keyword>